<dbReference type="EMBL" id="PZQS01000001">
    <property type="protein sequence ID" value="PVD39011.1"/>
    <property type="molecule type" value="Genomic_DNA"/>
</dbReference>
<dbReference type="AlphaFoldDB" id="A0A2T7Q020"/>
<accession>A0A2T7Q020</accession>
<feature type="region of interest" description="Disordered" evidence="1">
    <location>
        <begin position="189"/>
        <end position="213"/>
    </location>
</feature>
<evidence type="ECO:0000313" key="2">
    <source>
        <dbReference type="EMBL" id="PVD39011.1"/>
    </source>
</evidence>
<gene>
    <name evidence="2" type="ORF">C0Q70_01638</name>
</gene>
<keyword evidence="3" id="KW-1185">Reference proteome</keyword>
<name>A0A2T7Q020_POMCA</name>
<comment type="caution">
    <text evidence="2">The sequence shown here is derived from an EMBL/GenBank/DDBJ whole genome shotgun (WGS) entry which is preliminary data.</text>
</comment>
<reference evidence="2 3" key="1">
    <citation type="submission" date="2018-04" db="EMBL/GenBank/DDBJ databases">
        <title>The genome of golden apple snail Pomacea canaliculata provides insight into stress tolerance and invasive adaptation.</title>
        <authorList>
            <person name="Liu C."/>
            <person name="Liu B."/>
            <person name="Ren Y."/>
            <person name="Zhang Y."/>
            <person name="Wang H."/>
            <person name="Li S."/>
            <person name="Jiang F."/>
            <person name="Yin L."/>
            <person name="Zhang G."/>
            <person name="Qian W."/>
            <person name="Fan W."/>
        </authorList>
    </citation>
    <scope>NUCLEOTIDE SEQUENCE [LARGE SCALE GENOMIC DNA]</scope>
    <source>
        <strain evidence="2">SZHN2017</strain>
        <tissue evidence="2">Muscle</tissue>
    </source>
</reference>
<evidence type="ECO:0000313" key="3">
    <source>
        <dbReference type="Proteomes" id="UP000245119"/>
    </source>
</evidence>
<organism evidence="2 3">
    <name type="scientific">Pomacea canaliculata</name>
    <name type="common">Golden apple snail</name>
    <dbReference type="NCBI Taxonomy" id="400727"/>
    <lineage>
        <taxon>Eukaryota</taxon>
        <taxon>Metazoa</taxon>
        <taxon>Spiralia</taxon>
        <taxon>Lophotrochozoa</taxon>
        <taxon>Mollusca</taxon>
        <taxon>Gastropoda</taxon>
        <taxon>Caenogastropoda</taxon>
        <taxon>Architaenioglossa</taxon>
        <taxon>Ampullarioidea</taxon>
        <taxon>Ampullariidae</taxon>
        <taxon>Pomacea</taxon>
    </lineage>
</organism>
<evidence type="ECO:0000256" key="1">
    <source>
        <dbReference type="SAM" id="MobiDB-lite"/>
    </source>
</evidence>
<proteinExistence type="predicted"/>
<feature type="compositionally biased region" description="Basic and acidic residues" evidence="1">
    <location>
        <begin position="189"/>
        <end position="203"/>
    </location>
</feature>
<dbReference type="Proteomes" id="UP000245119">
    <property type="component" value="Linkage Group LG1"/>
</dbReference>
<protein>
    <submittedName>
        <fullName evidence="2">Uncharacterized protein</fullName>
    </submittedName>
</protein>
<sequence length="213" mass="24227">MAKSFGSCIVYNSPHSSPLRGLDYATADKRASTMPSQGSLFTNFEDIQTWMVTGRLITYLVTGLRLTGEKCGMENVLPYCVGRFCEKKHVLCAKLNSLRHSTLSQSKVMETSDALSKRRTSGHAHAPASVHWMVSRAYLHLPVQLPRRLDRESSREETNPCLSSSQKKLMTPNIWMKILLVGAFLRKEERDKEKRGGEKESGQRRNVGRRRWK</sequence>